<evidence type="ECO:0000313" key="3">
    <source>
        <dbReference type="Proteomes" id="UP000638732"/>
    </source>
</evidence>
<dbReference type="InterPro" id="IPR025419">
    <property type="entry name" value="DUF4142"/>
</dbReference>
<dbReference type="RefSeq" id="WP_166584373.1">
    <property type="nucleotide sequence ID" value="NZ_WWEO01000037.1"/>
</dbReference>
<evidence type="ECO:0000259" key="1">
    <source>
        <dbReference type="Pfam" id="PF13628"/>
    </source>
</evidence>
<feature type="domain" description="DUF4142" evidence="1">
    <location>
        <begin position="31"/>
        <end position="162"/>
    </location>
</feature>
<sequence>MKKLILILISSLGVDTVRAQIPQPDPDTTVKHFLIVASIKNLQEVSAGQLALQKARRPDVKAFGQMMVKDHGDAEQKLLALAKSRNVTLPPAATGGINPDLLLVNAGGNFDEHYVHSMVAGHLNTVEVFQNYATTGKDPVVKAFATQMLPTLKKHLDDIKAIEEKMR</sequence>
<gene>
    <name evidence="2" type="ORF">GSY63_03130</name>
</gene>
<protein>
    <submittedName>
        <fullName evidence="2">DUF4142 domain-containing protein</fullName>
    </submittedName>
</protein>
<dbReference type="Pfam" id="PF13628">
    <property type="entry name" value="DUF4142"/>
    <property type="match status" value="1"/>
</dbReference>
<dbReference type="PANTHER" id="PTHR38593">
    <property type="entry name" value="BLR2558 PROTEIN"/>
    <property type="match status" value="1"/>
</dbReference>
<dbReference type="Gene3D" id="1.20.1260.10">
    <property type="match status" value="1"/>
</dbReference>
<name>A0A966DSK7_9SPHI</name>
<reference evidence="2" key="1">
    <citation type="submission" date="2020-01" db="EMBL/GenBank/DDBJ databases">
        <authorList>
            <person name="Seo Y.L."/>
        </authorList>
    </citation>
    <scope>NUCLEOTIDE SEQUENCE</scope>
    <source>
        <strain evidence="2">R11</strain>
    </source>
</reference>
<dbReference type="AlphaFoldDB" id="A0A966DSK7"/>
<organism evidence="2 3">
    <name type="scientific">Mucilaginibacter agri</name>
    <dbReference type="NCBI Taxonomy" id="2695265"/>
    <lineage>
        <taxon>Bacteria</taxon>
        <taxon>Pseudomonadati</taxon>
        <taxon>Bacteroidota</taxon>
        <taxon>Sphingobacteriia</taxon>
        <taxon>Sphingobacteriales</taxon>
        <taxon>Sphingobacteriaceae</taxon>
        <taxon>Mucilaginibacter</taxon>
    </lineage>
</organism>
<dbReference type="PANTHER" id="PTHR38593:SF1">
    <property type="entry name" value="BLR2558 PROTEIN"/>
    <property type="match status" value="1"/>
</dbReference>
<proteinExistence type="predicted"/>
<dbReference type="EMBL" id="WWEO01000037">
    <property type="protein sequence ID" value="NCD68347.1"/>
    <property type="molecule type" value="Genomic_DNA"/>
</dbReference>
<dbReference type="Proteomes" id="UP000638732">
    <property type="component" value="Unassembled WGS sequence"/>
</dbReference>
<keyword evidence="3" id="KW-1185">Reference proteome</keyword>
<evidence type="ECO:0000313" key="2">
    <source>
        <dbReference type="EMBL" id="NCD68347.1"/>
    </source>
</evidence>
<accession>A0A966DSK7</accession>
<dbReference type="InterPro" id="IPR012347">
    <property type="entry name" value="Ferritin-like"/>
</dbReference>
<comment type="caution">
    <text evidence="2">The sequence shown here is derived from an EMBL/GenBank/DDBJ whole genome shotgun (WGS) entry which is preliminary data.</text>
</comment>
<reference evidence="2" key="2">
    <citation type="submission" date="2020-10" db="EMBL/GenBank/DDBJ databases">
        <title>Mucilaginibacter sp. nov., isolated from soil.</title>
        <authorList>
            <person name="Jeon C.O."/>
        </authorList>
    </citation>
    <scope>NUCLEOTIDE SEQUENCE</scope>
    <source>
        <strain evidence="2">R11</strain>
    </source>
</reference>